<evidence type="ECO:0000259" key="7">
    <source>
        <dbReference type="Pfam" id="PF04937"/>
    </source>
</evidence>
<dbReference type="SUPFAM" id="SSF53098">
    <property type="entry name" value="Ribonuclease H-like"/>
    <property type="match status" value="1"/>
</dbReference>
<feature type="compositionally biased region" description="Polar residues" evidence="6">
    <location>
        <begin position="1"/>
        <end position="33"/>
    </location>
</feature>
<feature type="region of interest" description="Disordered" evidence="6">
    <location>
        <begin position="1"/>
        <end position="36"/>
    </location>
</feature>
<feature type="non-terminal residue" evidence="8">
    <location>
        <position position="650"/>
    </location>
</feature>
<dbReference type="PANTHER" id="PTHR46481">
    <property type="entry name" value="ZINC FINGER BED DOMAIN-CONTAINING PROTEIN 4"/>
    <property type="match status" value="1"/>
</dbReference>
<accession>A0ABN7VIM8</accession>
<dbReference type="InterPro" id="IPR052035">
    <property type="entry name" value="ZnF_BED_domain_contain"/>
</dbReference>
<feature type="domain" description="DUF659" evidence="7">
    <location>
        <begin position="177"/>
        <end position="325"/>
    </location>
</feature>
<dbReference type="Proteomes" id="UP000789901">
    <property type="component" value="Unassembled WGS sequence"/>
</dbReference>
<sequence length="650" mass="75323">MASQNSETASNTFSVSENELQEYSETNKSSQSVTKRRSLDGKKLGDIWNYVDKGASLGQEHYGASCKWCPVKWDRGRPNDMRLHLARQCSNVPDDVKYFWRDFIVEEKTPTRKKTKYNQSEITALFQKIESIPEACVESLNKAILKAWVMYNFSFETIENPFIIDLFKLAIPGYDLPSRDKLSGCFLDQEVLKIDGRIDNELEDEANLTLSLDGWTSPTRDSVYNFIITTPKRKEYLIKLKEYNKVCHTGEFMANEILSFIEKLDVEKFAAVVTDSGANLRVARQIVHDTYPSILNIRCATHAVNLLASDFTKLDSIKDIIAKCGSILNFFHNSHIAHRYYSEQLRLMKIKGGEIKTYSKTRWGTLFTTIDSIVKSKPVFDWILENHVSVISNTTVFDLLEDEDFYIKCRQISIILKPVKELTNCLKARTANLADVFIGLVKLAASINRVENSNPWKKNIINNFNQRFDELVNPVTILAYWLHPLYRESCQQLLMEMQIWKRKNKPYHLSYNSAYKTPIMWWLSINVDDNREQLLQLALRLFSIVPSQAVCERNFSMLKWFYGDKRTRLCLSRVEDMAKIRSYYLSNSNKELQLYSKDLNNKELYESINASMVTCDLLETSDENTNSDRINNLDYMNENENLESSVLNIA</sequence>
<evidence type="ECO:0000313" key="9">
    <source>
        <dbReference type="Proteomes" id="UP000789901"/>
    </source>
</evidence>
<evidence type="ECO:0000256" key="6">
    <source>
        <dbReference type="SAM" id="MobiDB-lite"/>
    </source>
</evidence>
<comment type="caution">
    <text evidence="8">The sequence shown here is derived from an EMBL/GenBank/DDBJ whole genome shotgun (WGS) entry which is preliminary data.</text>
</comment>
<keyword evidence="9" id="KW-1185">Reference proteome</keyword>
<organism evidence="8 9">
    <name type="scientific">Gigaspora margarita</name>
    <dbReference type="NCBI Taxonomy" id="4874"/>
    <lineage>
        <taxon>Eukaryota</taxon>
        <taxon>Fungi</taxon>
        <taxon>Fungi incertae sedis</taxon>
        <taxon>Mucoromycota</taxon>
        <taxon>Glomeromycotina</taxon>
        <taxon>Glomeromycetes</taxon>
        <taxon>Diversisporales</taxon>
        <taxon>Gigasporaceae</taxon>
        <taxon>Gigaspora</taxon>
    </lineage>
</organism>
<gene>
    <name evidence="8" type="ORF">GMARGA_LOCUS19222</name>
</gene>
<keyword evidence="2" id="KW-0479">Metal-binding</keyword>
<evidence type="ECO:0000256" key="5">
    <source>
        <dbReference type="ARBA" id="ARBA00023242"/>
    </source>
</evidence>
<evidence type="ECO:0000256" key="3">
    <source>
        <dbReference type="ARBA" id="ARBA00022771"/>
    </source>
</evidence>
<evidence type="ECO:0000256" key="4">
    <source>
        <dbReference type="ARBA" id="ARBA00022833"/>
    </source>
</evidence>
<dbReference type="Pfam" id="PF04937">
    <property type="entry name" value="DUF659"/>
    <property type="match status" value="1"/>
</dbReference>
<comment type="subcellular location">
    <subcellularLocation>
        <location evidence="1">Nucleus</location>
    </subcellularLocation>
</comment>
<name>A0ABN7VIM8_GIGMA</name>
<protein>
    <submittedName>
        <fullName evidence="8">31710_t:CDS:1</fullName>
    </submittedName>
</protein>
<reference evidence="8 9" key="1">
    <citation type="submission" date="2021-06" db="EMBL/GenBank/DDBJ databases">
        <authorList>
            <person name="Kallberg Y."/>
            <person name="Tangrot J."/>
            <person name="Rosling A."/>
        </authorList>
    </citation>
    <scope>NUCLEOTIDE SEQUENCE [LARGE SCALE GENOMIC DNA]</scope>
    <source>
        <strain evidence="8 9">120-4 pot B 10/14</strain>
    </source>
</reference>
<proteinExistence type="predicted"/>
<evidence type="ECO:0000313" key="8">
    <source>
        <dbReference type="EMBL" id="CAG8777132.1"/>
    </source>
</evidence>
<dbReference type="EMBL" id="CAJVQB010015873">
    <property type="protein sequence ID" value="CAG8777132.1"/>
    <property type="molecule type" value="Genomic_DNA"/>
</dbReference>
<dbReference type="InterPro" id="IPR007021">
    <property type="entry name" value="DUF659"/>
</dbReference>
<keyword evidence="4" id="KW-0862">Zinc</keyword>
<dbReference type="InterPro" id="IPR012337">
    <property type="entry name" value="RNaseH-like_sf"/>
</dbReference>
<evidence type="ECO:0000256" key="1">
    <source>
        <dbReference type="ARBA" id="ARBA00004123"/>
    </source>
</evidence>
<keyword evidence="3" id="KW-0863">Zinc-finger</keyword>
<keyword evidence="5" id="KW-0539">Nucleus</keyword>
<evidence type="ECO:0000256" key="2">
    <source>
        <dbReference type="ARBA" id="ARBA00022723"/>
    </source>
</evidence>
<dbReference type="PANTHER" id="PTHR46481:SF10">
    <property type="entry name" value="ZINC FINGER BED DOMAIN-CONTAINING PROTEIN 39"/>
    <property type="match status" value="1"/>
</dbReference>